<sequence length="489" mass="53960">MEKVQDILRGLAAVSPSTPSAAKAYDGSIRQHIASLKGSASEIGAVALSHTKELLESINPSLHSISYLFVLRTLVESSNSDPQVPLKLLLDAIVEFLLNFDPLQIRYVGQSLRILLEKVGSGQLFSASAAVELLAAVILRIDPTGSLFTSTHFILAQLAYNSNSTEAALRVIDRDILFYPHSMGAKENSVLCDPSLPTTSFISTQTGLTSDITTAMVLEYNHVRGLMYISRRDWIRAKEAFEQVVSHPIKDRAVSRIMVDSYKRWVLVALLGQGRASALPSYTTATAQSSYKISGRVYNNVAETFPCLDAEALKSQIQENAPTWEEDGTSSLVQEVLSSYQKWQVAGLRKTHKRVEISVARQMTSNAETGKSLEDDDAMLTLIRQMMADGMLHGSSLEQDDSGIWYLFFSGDSLTEAEFAAQIAQSYQNIESISKQYKQMNDELSSSKEYVKHLAREQKRAEKDGADAGIGFDSQIEDEDLMSGTTYRP</sequence>
<name>A0A8K0J6S0_9HYPO</name>
<dbReference type="EMBL" id="SRPY01000440">
    <property type="protein sequence ID" value="KAG5923647.1"/>
    <property type="molecule type" value="Genomic_DNA"/>
</dbReference>
<evidence type="ECO:0000256" key="1">
    <source>
        <dbReference type="ARBA" id="ARBA00022490"/>
    </source>
</evidence>
<accession>A0A8K0J6S0</accession>
<feature type="compositionally biased region" description="Basic and acidic residues" evidence="2">
    <location>
        <begin position="455"/>
        <end position="466"/>
    </location>
</feature>
<feature type="region of interest" description="Disordered" evidence="2">
    <location>
        <begin position="455"/>
        <end position="489"/>
    </location>
</feature>
<dbReference type="OrthoDB" id="29061at2759"/>
<dbReference type="InterPro" id="IPR055089">
    <property type="entry name" value="COP9_N"/>
</dbReference>
<dbReference type="PANTHER" id="PTHR10758:SF1">
    <property type="entry name" value="COP9 SIGNALOSOME COMPLEX SUBUNIT 3"/>
    <property type="match status" value="1"/>
</dbReference>
<feature type="domain" description="COP9 signalosome complex subunit 3 N-terminal helical repeats" evidence="3">
    <location>
        <begin position="38"/>
        <end position="284"/>
    </location>
</feature>
<keyword evidence="5" id="KW-1185">Reference proteome</keyword>
<reference evidence="4" key="1">
    <citation type="journal article" date="2020" name="bioRxiv">
        <title>Whole genome comparisons of ergot fungi reveals the divergence and evolution of species within the genus Claviceps are the result of varying mechanisms driving genome evolution and host range expansion.</title>
        <authorList>
            <person name="Wyka S.A."/>
            <person name="Mondo S.J."/>
            <person name="Liu M."/>
            <person name="Dettman J."/>
            <person name="Nalam V."/>
            <person name="Broders K.D."/>
        </authorList>
    </citation>
    <scope>NUCLEOTIDE SEQUENCE</scope>
    <source>
        <strain evidence="4">CCC 489</strain>
    </source>
</reference>
<keyword evidence="1" id="KW-0963">Cytoplasm</keyword>
<evidence type="ECO:0000259" key="3">
    <source>
        <dbReference type="Pfam" id="PF22788"/>
    </source>
</evidence>
<organism evidence="4 5">
    <name type="scientific">Claviceps africana</name>
    <dbReference type="NCBI Taxonomy" id="83212"/>
    <lineage>
        <taxon>Eukaryota</taxon>
        <taxon>Fungi</taxon>
        <taxon>Dikarya</taxon>
        <taxon>Ascomycota</taxon>
        <taxon>Pezizomycotina</taxon>
        <taxon>Sordariomycetes</taxon>
        <taxon>Hypocreomycetidae</taxon>
        <taxon>Hypocreales</taxon>
        <taxon>Clavicipitaceae</taxon>
        <taxon>Claviceps</taxon>
    </lineage>
</organism>
<dbReference type="GO" id="GO:0006511">
    <property type="term" value="P:ubiquitin-dependent protein catabolic process"/>
    <property type="evidence" value="ECO:0007669"/>
    <property type="project" value="TreeGrafter"/>
</dbReference>
<dbReference type="AlphaFoldDB" id="A0A8K0J6S0"/>
<gene>
    <name evidence="4" type="ORF">E4U42_004893</name>
</gene>
<dbReference type="PANTHER" id="PTHR10758">
    <property type="entry name" value="26S PROTEASOME NON-ATPASE REGULATORY SUBUNIT 3/COP9 SIGNALOSOME COMPLEX SUBUNIT 3"/>
    <property type="match status" value="1"/>
</dbReference>
<proteinExistence type="predicted"/>
<evidence type="ECO:0000256" key="2">
    <source>
        <dbReference type="SAM" id="MobiDB-lite"/>
    </source>
</evidence>
<evidence type="ECO:0000313" key="5">
    <source>
        <dbReference type="Proteomes" id="UP000811619"/>
    </source>
</evidence>
<evidence type="ECO:0000313" key="4">
    <source>
        <dbReference type="EMBL" id="KAG5923647.1"/>
    </source>
</evidence>
<dbReference type="Pfam" id="PF22788">
    <property type="entry name" value="COP9_hel_rpt"/>
    <property type="match status" value="1"/>
</dbReference>
<protein>
    <recommendedName>
        <fullName evidence="3">COP9 signalosome complex subunit 3 N-terminal helical repeats domain-containing protein</fullName>
    </recommendedName>
</protein>
<comment type="caution">
    <text evidence="4">The sequence shown here is derived from an EMBL/GenBank/DDBJ whole genome shotgun (WGS) entry which is preliminary data.</text>
</comment>
<dbReference type="GO" id="GO:0008180">
    <property type="term" value="C:COP9 signalosome"/>
    <property type="evidence" value="ECO:0007669"/>
    <property type="project" value="TreeGrafter"/>
</dbReference>
<dbReference type="InterPro" id="IPR050756">
    <property type="entry name" value="CSN3"/>
</dbReference>
<dbReference type="Proteomes" id="UP000811619">
    <property type="component" value="Unassembled WGS sequence"/>
</dbReference>